<evidence type="ECO:0000313" key="3">
    <source>
        <dbReference type="EMBL" id="CAI8048150.1"/>
    </source>
</evidence>
<feature type="non-terminal residue" evidence="3">
    <location>
        <position position="1"/>
    </location>
</feature>
<dbReference type="EMBL" id="CASHTH010003706">
    <property type="protein sequence ID" value="CAI8048150.1"/>
    <property type="molecule type" value="Genomic_DNA"/>
</dbReference>
<dbReference type="Proteomes" id="UP001174909">
    <property type="component" value="Unassembled WGS sequence"/>
</dbReference>
<feature type="non-terminal residue" evidence="3">
    <location>
        <position position="139"/>
    </location>
</feature>
<name>A0AA35TH12_GEOBA</name>
<dbReference type="PANTHER" id="PTHR11905:SF159">
    <property type="entry name" value="ADAM METALLOPROTEASE"/>
    <property type="match status" value="1"/>
</dbReference>
<protein>
    <submittedName>
        <fullName evidence="3">Disintegrin and metalloproteinase domain-containing protein 28</fullName>
    </submittedName>
</protein>
<feature type="domain" description="Peptidase M12B propeptide" evidence="2">
    <location>
        <begin position="24"/>
        <end position="98"/>
    </location>
</feature>
<sequence>AALWAAEASPAPISTQVLVQNFETVHPKILHKSRPTRNAHSDRLDVRITTEAGETFTLRLSLNDMVMSPRFSSVYYNEDGQEVQTEQEQVNCFYQGEVVERPEWQVAMDSCQGLRGSFGNWANSTLRYVLEPMSPEDHS</sequence>
<evidence type="ECO:0000256" key="1">
    <source>
        <dbReference type="ARBA" id="ARBA00023157"/>
    </source>
</evidence>
<reference evidence="3" key="1">
    <citation type="submission" date="2023-03" db="EMBL/GenBank/DDBJ databases">
        <authorList>
            <person name="Steffen K."/>
            <person name="Cardenas P."/>
        </authorList>
    </citation>
    <scope>NUCLEOTIDE SEQUENCE</scope>
</reference>
<evidence type="ECO:0000313" key="4">
    <source>
        <dbReference type="Proteomes" id="UP001174909"/>
    </source>
</evidence>
<proteinExistence type="predicted"/>
<dbReference type="InterPro" id="IPR002870">
    <property type="entry name" value="Peptidase_M12B_N"/>
</dbReference>
<keyword evidence="4" id="KW-1185">Reference proteome</keyword>
<dbReference type="AlphaFoldDB" id="A0AA35TH12"/>
<dbReference type="Pfam" id="PF01562">
    <property type="entry name" value="Pep_M12B_propep"/>
    <property type="match status" value="1"/>
</dbReference>
<comment type="caution">
    <text evidence="3">The sequence shown here is derived from an EMBL/GenBank/DDBJ whole genome shotgun (WGS) entry which is preliminary data.</text>
</comment>
<dbReference type="PANTHER" id="PTHR11905">
    <property type="entry name" value="ADAM A DISINTEGRIN AND METALLOPROTEASE DOMAIN"/>
    <property type="match status" value="1"/>
</dbReference>
<gene>
    <name evidence="3" type="ORF">GBAR_LOCUS26592</name>
</gene>
<accession>A0AA35TH12</accession>
<keyword evidence="1" id="KW-1015">Disulfide bond</keyword>
<evidence type="ECO:0000259" key="2">
    <source>
        <dbReference type="Pfam" id="PF01562"/>
    </source>
</evidence>
<organism evidence="3 4">
    <name type="scientific">Geodia barretti</name>
    <name type="common">Barrett's horny sponge</name>
    <dbReference type="NCBI Taxonomy" id="519541"/>
    <lineage>
        <taxon>Eukaryota</taxon>
        <taxon>Metazoa</taxon>
        <taxon>Porifera</taxon>
        <taxon>Demospongiae</taxon>
        <taxon>Heteroscleromorpha</taxon>
        <taxon>Tetractinellida</taxon>
        <taxon>Astrophorina</taxon>
        <taxon>Geodiidae</taxon>
        <taxon>Geodia</taxon>
    </lineage>
</organism>